<feature type="signal peptide" evidence="1">
    <location>
        <begin position="1"/>
        <end position="23"/>
    </location>
</feature>
<evidence type="ECO:0000313" key="2">
    <source>
        <dbReference type="EMBL" id="MCC4307513.1"/>
    </source>
</evidence>
<dbReference type="Pfam" id="PF11075">
    <property type="entry name" value="DUF2780"/>
    <property type="match status" value="1"/>
</dbReference>
<comment type="caution">
    <text evidence="2">The sequence shown here is derived from an EMBL/GenBank/DDBJ whole genome shotgun (WGS) entry which is preliminary data.</text>
</comment>
<accession>A0A9Q3UM30</accession>
<dbReference type="AlphaFoldDB" id="A0A9Q3UM30"/>
<dbReference type="RefSeq" id="WP_228232776.1">
    <property type="nucleotide sequence ID" value="NZ_JAJGNA010000002.1"/>
</dbReference>
<keyword evidence="3" id="KW-1185">Reference proteome</keyword>
<protein>
    <submittedName>
        <fullName evidence="2">DUF2780 domain-containing protein</fullName>
    </submittedName>
</protein>
<dbReference type="Proteomes" id="UP001108027">
    <property type="component" value="Unassembled WGS sequence"/>
</dbReference>
<reference evidence="2" key="1">
    <citation type="submission" date="2021-10" db="EMBL/GenBank/DDBJ databases">
        <title>The diversity and Nitrogen Metabolism of Culturable Nitrate-Utilizing Bacteria Within the Oxygen Minimum Zone of the Changjiang (Yangtze River)Estuary.</title>
        <authorList>
            <person name="Zhang D."/>
            <person name="Zheng J."/>
            <person name="Liu S."/>
            <person name="He W."/>
        </authorList>
    </citation>
    <scope>NUCLEOTIDE SEQUENCE</scope>
    <source>
        <strain evidence="2">FXH-223</strain>
    </source>
</reference>
<organism evidence="2 3">
    <name type="scientific">Alloalcanivorax marinus</name>
    <dbReference type="NCBI Taxonomy" id="1177169"/>
    <lineage>
        <taxon>Bacteria</taxon>
        <taxon>Pseudomonadati</taxon>
        <taxon>Pseudomonadota</taxon>
        <taxon>Gammaproteobacteria</taxon>
        <taxon>Oceanospirillales</taxon>
        <taxon>Alcanivoracaceae</taxon>
        <taxon>Alloalcanivorax</taxon>
    </lineage>
</organism>
<evidence type="ECO:0000256" key="1">
    <source>
        <dbReference type="SAM" id="SignalP"/>
    </source>
</evidence>
<feature type="chain" id="PRO_5040303297" evidence="1">
    <location>
        <begin position="24"/>
        <end position="191"/>
    </location>
</feature>
<name>A0A9Q3UM30_9GAMM</name>
<gene>
    <name evidence="2" type="ORF">LL252_02920</name>
</gene>
<keyword evidence="1" id="KW-0732">Signal</keyword>
<dbReference type="InterPro" id="IPR021302">
    <property type="entry name" value="DUF2780_VcgC/VcgE"/>
</dbReference>
<sequence length="191" mass="18963">MKRFTKGIAVAALAAALTQPVQAFSLKGAMDSANSAVDQAQKKANDATSRSQAAIDGATGNWKLAGDTATLVNDLSSQLGVSKQQAAGGTAALFSLAKTQLSGDQFSGVTSQVSGLGSLLGGGDQGATGGMLSGVLGNVKTLAGVQQAFNALGLSPEMIGQFTPIITQFLGNQGVAGPVIGALQNLWAPAT</sequence>
<evidence type="ECO:0000313" key="3">
    <source>
        <dbReference type="Proteomes" id="UP001108027"/>
    </source>
</evidence>
<proteinExistence type="predicted"/>
<dbReference type="EMBL" id="JAJGNA010000002">
    <property type="protein sequence ID" value="MCC4307513.1"/>
    <property type="molecule type" value="Genomic_DNA"/>
</dbReference>